<dbReference type="GO" id="GO:0000270">
    <property type="term" value="P:peptidoglycan metabolic process"/>
    <property type="evidence" value="ECO:0007669"/>
    <property type="project" value="InterPro"/>
</dbReference>
<dbReference type="GO" id="GO:0016020">
    <property type="term" value="C:membrane"/>
    <property type="evidence" value="ECO:0007669"/>
    <property type="project" value="InterPro"/>
</dbReference>
<dbReference type="PANTHER" id="PTHR37423:SF2">
    <property type="entry name" value="MEMBRANE-BOUND LYTIC MUREIN TRANSGLYCOSYLASE C"/>
    <property type="match status" value="1"/>
</dbReference>
<accession>A0A382C0F1</accession>
<dbReference type="InterPro" id="IPR018392">
    <property type="entry name" value="LysM"/>
</dbReference>
<evidence type="ECO:0000259" key="1">
    <source>
        <dbReference type="PROSITE" id="PS51782"/>
    </source>
</evidence>
<dbReference type="CDD" id="cd16894">
    <property type="entry name" value="MltD-like"/>
    <property type="match status" value="1"/>
</dbReference>
<dbReference type="PROSITE" id="PS51782">
    <property type="entry name" value="LYSM"/>
    <property type="match status" value="1"/>
</dbReference>
<sequence length="385" mass="44558">MKIFFTTLIAVLLFGEGSILEPTQKKNNLKDSISSFNTDTIKARLIGLNKKTPIDISYTPELEDLIKKYLKNRKKFFNENAKLINYYFPIFEKALQNNKAPLELKYLPIVESRLNPRAISKVGATGLWQFMYAAAKEHGLELNSYIDERMDPTKSSEAAAKYLLKLKEIYNDWTLAIAAYNAGPRTISKAIIRSGGYKNFWNIRGFLPYETARYVPSFIATMYVLEYANEHGIALYKEGFTKNKTDTIHVKEQIAFSHIARFLEIPLDTIEFLNPSYIHKIIPKINNKTQAITLPENYTILYAAREKELYDYAEKEFESTEKPLPDLYSINSKIIYKIKYGEYLGSISKKFGVKIADIMRWNNLSSDKIKENQRLIIFPKRIPKN</sequence>
<feature type="domain" description="LysM" evidence="1">
    <location>
        <begin position="334"/>
        <end position="377"/>
    </location>
</feature>
<dbReference type="PANTHER" id="PTHR37423">
    <property type="entry name" value="SOLUBLE LYTIC MUREIN TRANSGLYCOSYLASE-RELATED"/>
    <property type="match status" value="1"/>
</dbReference>
<protein>
    <recommendedName>
        <fullName evidence="1">LysM domain-containing protein</fullName>
    </recommendedName>
</protein>
<dbReference type="Pfam" id="PF01476">
    <property type="entry name" value="LysM"/>
    <property type="match status" value="1"/>
</dbReference>
<dbReference type="SUPFAM" id="SSF53955">
    <property type="entry name" value="Lysozyme-like"/>
    <property type="match status" value="1"/>
</dbReference>
<gene>
    <name evidence="2" type="ORF">METZ01_LOCUS172394</name>
</gene>
<dbReference type="InterPro" id="IPR000189">
    <property type="entry name" value="Transglyc_AS"/>
</dbReference>
<dbReference type="Gene3D" id="3.10.350.10">
    <property type="entry name" value="LysM domain"/>
    <property type="match status" value="1"/>
</dbReference>
<dbReference type="EMBL" id="UINC01032227">
    <property type="protein sequence ID" value="SVB19540.1"/>
    <property type="molecule type" value="Genomic_DNA"/>
</dbReference>
<dbReference type="InterPro" id="IPR008258">
    <property type="entry name" value="Transglycosylase_SLT_dom_1"/>
</dbReference>
<dbReference type="Pfam" id="PF01464">
    <property type="entry name" value="SLT"/>
    <property type="match status" value="1"/>
</dbReference>
<dbReference type="InterPro" id="IPR023346">
    <property type="entry name" value="Lysozyme-like_dom_sf"/>
</dbReference>
<dbReference type="SUPFAM" id="SSF54106">
    <property type="entry name" value="LysM domain"/>
    <property type="match status" value="1"/>
</dbReference>
<dbReference type="InterPro" id="IPR036779">
    <property type="entry name" value="LysM_dom_sf"/>
</dbReference>
<dbReference type="SMART" id="SM00257">
    <property type="entry name" value="LysM"/>
    <property type="match status" value="1"/>
</dbReference>
<dbReference type="GO" id="GO:0008933">
    <property type="term" value="F:peptidoglycan lytic transglycosylase activity"/>
    <property type="evidence" value="ECO:0007669"/>
    <property type="project" value="InterPro"/>
</dbReference>
<name>A0A382C0F1_9ZZZZ</name>
<dbReference type="AlphaFoldDB" id="A0A382C0F1"/>
<dbReference type="PROSITE" id="PS00922">
    <property type="entry name" value="TRANSGLYCOSYLASE"/>
    <property type="match status" value="1"/>
</dbReference>
<proteinExistence type="predicted"/>
<dbReference type="Gene3D" id="1.10.530.10">
    <property type="match status" value="1"/>
</dbReference>
<evidence type="ECO:0000313" key="2">
    <source>
        <dbReference type="EMBL" id="SVB19540.1"/>
    </source>
</evidence>
<organism evidence="2">
    <name type="scientific">marine metagenome</name>
    <dbReference type="NCBI Taxonomy" id="408172"/>
    <lineage>
        <taxon>unclassified sequences</taxon>
        <taxon>metagenomes</taxon>
        <taxon>ecological metagenomes</taxon>
    </lineage>
</organism>
<reference evidence="2" key="1">
    <citation type="submission" date="2018-05" db="EMBL/GenBank/DDBJ databases">
        <authorList>
            <person name="Lanie J.A."/>
            <person name="Ng W.-L."/>
            <person name="Kazmierczak K.M."/>
            <person name="Andrzejewski T.M."/>
            <person name="Davidsen T.M."/>
            <person name="Wayne K.J."/>
            <person name="Tettelin H."/>
            <person name="Glass J.I."/>
            <person name="Rusch D."/>
            <person name="Podicherti R."/>
            <person name="Tsui H.-C.T."/>
            <person name="Winkler M.E."/>
        </authorList>
    </citation>
    <scope>NUCLEOTIDE SEQUENCE</scope>
</reference>